<dbReference type="EMBL" id="VIWX01000007">
    <property type="protein sequence ID" value="TWF92577.1"/>
    <property type="molecule type" value="Genomic_DNA"/>
</dbReference>
<keyword evidence="1" id="KW-0472">Membrane</keyword>
<feature type="transmembrane region" description="Helical" evidence="1">
    <location>
        <begin position="92"/>
        <end position="116"/>
    </location>
</feature>
<dbReference type="AlphaFoldDB" id="A0A561TZN3"/>
<gene>
    <name evidence="2" type="ORF">FHU35_17220</name>
</gene>
<dbReference type="Proteomes" id="UP000316184">
    <property type="component" value="Unassembled WGS sequence"/>
</dbReference>
<feature type="transmembrane region" description="Helical" evidence="1">
    <location>
        <begin position="50"/>
        <end position="71"/>
    </location>
</feature>
<evidence type="ECO:0000256" key="1">
    <source>
        <dbReference type="SAM" id="Phobius"/>
    </source>
</evidence>
<proteinExistence type="predicted"/>
<accession>A0A561TZN3</accession>
<protein>
    <submittedName>
        <fullName evidence="2">Uncharacterized protein</fullName>
    </submittedName>
</protein>
<name>A0A561TZN3_9PSEU</name>
<feature type="transmembrane region" description="Helical" evidence="1">
    <location>
        <begin position="122"/>
        <end position="143"/>
    </location>
</feature>
<sequence>MSSGVPANVPSMIFTSVRLALGHACLSSGWGCSAAVEEEREEDRPGPASTAGGVIGGLALVFSLWPWVLYLRSAWAGFDPNEIGGEVTDYQLLKLFFGIWLSLWLVGLAIVLVSMGERTDRSILQLAGLTSVMLAVSGLAYFLGRA</sequence>
<keyword evidence="1" id="KW-1133">Transmembrane helix</keyword>
<evidence type="ECO:0000313" key="2">
    <source>
        <dbReference type="EMBL" id="TWF92577.1"/>
    </source>
</evidence>
<keyword evidence="3" id="KW-1185">Reference proteome</keyword>
<organism evidence="2 3">
    <name type="scientific">Saccharopolyspora dendranthemae</name>
    <dbReference type="NCBI Taxonomy" id="1181886"/>
    <lineage>
        <taxon>Bacteria</taxon>
        <taxon>Bacillati</taxon>
        <taxon>Actinomycetota</taxon>
        <taxon>Actinomycetes</taxon>
        <taxon>Pseudonocardiales</taxon>
        <taxon>Pseudonocardiaceae</taxon>
        <taxon>Saccharopolyspora</taxon>
    </lineage>
</organism>
<comment type="caution">
    <text evidence="2">The sequence shown here is derived from an EMBL/GenBank/DDBJ whole genome shotgun (WGS) entry which is preliminary data.</text>
</comment>
<evidence type="ECO:0000313" key="3">
    <source>
        <dbReference type="Proteomes" id="UP000316184"/>
    </source>
</evidence>
<reference evidence="2 3" key="1">
    <citation type="submission" date="2019-06" db="EMBL/GenBank/DDBJ databases">
        <title>Sequencing the genomes of 1000 actinobacteria strains.</title>
        <authorList>
            <person name="Klenk H.-P."/>
        </authorList>
    </citation>
    <scope>NUCLEOTIDE SEQUENCE [LARGE SCALE GENOMIC DNA]</scope>
    <source>
        <strain evidence="2 3">DSM 46699</strain>
    </source>
</reference>
<keyword evidence="1" id="KW-0812">Transmembrane</keyword>